<dbReference type="AlphaFoldDB" id="A0A1W0AAR0"/>
<dbReference type="GO" id="GO:0005524">
    <property type="term" value="F:ATP binding"/>
    <property type="evidence" value="ECO:0007669"/>
    <property type="project" value="UniProtKB-KW"/>
</dbReference>
<evidence type="ECO:0000256" key="1">
    <source>
        <dbReference type="ARBA" id="ARBA00022527"/>
    </source>
</evidence>
<dbReference type="EMBL" id="JNBS01000245">
    <property type="protein sequence ID" value="OQS07376.1"/>
    <property type="molecule type" value="Genomic_DNA"/>
</dbReference>
<evidence type="ECO:0000256" key="3">
    <source>
        <dbReference type="ARBA" id="ARBA00022741"/>
    </source>
</evidence>
<proteinExistence type="predicted"/>
<evidence type="ECO:0000256" key="5">
    <source>
        <dbReference type="ARBA" id="ARBA00022840"/>
    </source>
</evidence>
<evidence type="ECO:0000313" key="8">
    <source>
        <dbReference type="Proteomes" id="UP000243217"/>
    </source>
</evidence>
<sequence>MNLLQVPPPMVPKIRFDTDTSNFDAEFTGLPPTDLECSEFGGDRDTFRGFSFCASDRRSSIDTKPAPTQAPDQIVDNIANLVLHRTRSMSRRGSIDLLQEDKEDMIN</sequence>
<evidence type="ECO:0000313" key="7">
    <source>
        <dbReference type="EMBL" id="OQS07376.1"/>
    </source>
</evidence>
<keyword evidence="2" id="KW-0808">Transferase</keyword>
<keyword evidence="4" id="KW-0418">Kinase</keyword>
<feature type="domain" description="AGC-kinase C-terminal" evidence="6">
    <location>
        <begin position="1"/>
        <end position="62"/>
    </location>
</feature>
<keyword evidence="8" id="KW-1185">Reference proteome</keyword>
<dbReference type="OrthoDB" id="63267at2759"/>
<evidence type="ECO:0000256" key="4">
    <source>
        <dbReference type="ARBA" id="ARBA00022777"/>
    </source>
</evidence>
<accession>A0A1W0AAR0</accession>
<dbReference type="PROSITE" id="PS51285">
    <property type="entry name" value="AGC_KINASE_CTER"/>
    <property type="match status" value="1"/>
</dbReference>
<comment type="caution">
    <text evidence="7">The sequence shown here is derived from an EMBL/GenBank/DDBJ whole genome shotgun (WGS) entry which is preliminary data.</text>
</comment>
<evidence type="ECO:0000256" key="2">
    <source>
        <dbReference type="ARBA" id="ARBA00022679"/>
    </source>
</evidence>
<dbReference type="GO" id="GO:0004674">
    <property type="term" value="F:protein serine/threonine kinase activity"/>
    <property type="evidence" value="ECO:0007669"/>
    <property type="project" value="UniProtKB-KW"/>
</dbReference>
<evidence type="ECO:0000259" key="6">
    <source>
        <dbReference type="PROSITE" id="PS51285"/>
    </source>
</evidence>
<organism evidence="7 8">
    <name type="scientific">Thraustotheca clavata</name>
    <dbReference type="NCBI Taxonomy" id="74557"/>
    <lineage>
        <taxon>Eukaryota</taxon>
        <taxon>Sar</taxon>
        <taxon>Stramenopiles</taxon>
        <taxon>Oomycota</taxon>
        <taxon>Saprolegniomycetes</taxon>
        <taxon>Saprolegniales</taxon>
        <taxon>Achlyaceae</taxon>
        <taxon>Thraustotheca</taxon>
    </lineage>
</organism>
<keyword evidence="1" id="KW-0723">Serine/threonine-protein kinase</keyword>
<dbReference type="Proteomes" id="UP000243217">
    <property type="component" value="Unassembled WGS sequence"/>
</dbReference>
<keyword evidence="3" id="KW-0547">Nucleotide-binding</keyword>
<dbReference type="InterPro" id="IPR000961">
    <property type="entry name" value="AGC-kinase_C"/>
</dbReference>
<gene>
    <name evidence="7" type="ORF">THRCLA_20166</name>
</gene>
<dbReference type="Pfam" id="PF00433">
    <property type="entry name" value="Pkinase_C"/>
    <property type="match status" value="1"/>
</dbReference>
<protein>
    <recommendedName>
        <fullName evidence="6">AGC-kinase C-terminal domain-containing protein</fullName>
    </recommendedName>
</protein>
<name>A0A1W0AAR0_9STRA</name>
<dbReference type="InterPro" id="IPR017892">
    <property type="entry name" value="Pkinase_C"/>
</dbReference>
<keyword evidence="5" id="KW-0067">ATP-binding</keyword>
<reference evidence="7 8" key="1">
    <citation type="journal article" date="2014" name="Genome Biol. Evol.">
        <title>The secreted proteins of Achlya hypogyna and Thraustotheca clavata identify the ancestral oomycete secretome and reveal gene acquisitions by horizontal gene transfer.</title>
        <authorList>
            <person name="Misner I."/>
            <person name="Blouin N."/>
            <person name="Leonard G."/>
            <person name="Richards T.A."/>
            <person name="Lane C.E."/>
        </authorList>
    </citation>
    <scope>NUCLEOTIDE SEQUENCE [LARGE SCALE GENOMIC DNA]</scope>
    <source>
        <strain evidence="7 8">ATCC 34112</strain>
    </source>
</reference>
<dbReference type="STRING" id="74557.A0A1W0AAR0"/>